<dbReference type="EMBL" id="AP024545">
    <property type="protein sequence ID" value="BCT93081.1"/>
    <property type="molecule type" value="Genomic_DNA"/>
</dbReference>
<feature type="region of interest" description="Disordered" evidence="1">
    <location>
        <begin position="980"/>
        <end position="999"/>
    </location>
</feature>
<evidence type="ECO:0000259" key="3">
    <source>
        <dbReference type="Pfam" id="PF13116"/>
    </source>
</evidence>
<dbReference type="InterPro" id="IPR025263">
    <property type="entry name" value="YhdP_central"/>
</dbReference>
<keyword evidence="5" id="KW-1185">Reference proteome</keyword>
<evidence type="ECO:0000313" key="4">
    <source>
        <dbReference type="EMBL" id="BCT93081.1"/>
    </source>
</evidence>
<dbReference type="Proteomes" id="UP000681317">
    <property type="component" value="Chromosome"/>
</dbReference>
<keyword evidence="2" id="KW-1133">Transmembrane helix</keyword>
<feature type="domain" description="YhdP central" evidence="3">
    <location>
        <begin position="20"/>
        <end position="1260"/>
    </location>
</feature>
<accession>A0ABM7Q6S8</accession>
<evidence type="ECO:0000256" key="1">
    <source>
        <dbReference type="SAM" id="MobiDB-lite"/>
    </source>
</evidence>
<keyword evidence="2" id="KW-0472">Membrane</keyword>
<dbReference type="Pfam" id="PF13116">
    <property type="entry name" value="YhdP"/>
    <property type="match status" value="1"/>
</dbReference>
<evidence type="ECO:0000256" key="2">
    <source>
        <dbReference type="SAM" id="Phobius"/>
    </source>
</evidence>
<dbReference type="InterPro" id="IPR011836">
    <property type="entry name" value="YhdP"/>
</dbReference>
<name>A0ABM7Q6S8_9GAMM</name>
<dbReference type="NCBIfam" id="TIGR02099">
    <property type="entry name" value="YhdP family protein"/>
    <property type="match status" value="1"/>
</dbReference>
<protein>
    <submittedName>
        <fullName evidence="4">DUF3971 domain-containing protein</fullName>
    </submittedName>
</protein>
<gene>
    <name evidence="4" type="ORF">LYSCAS_21050</name>
</gene>
<feature type="transmembrane region" description="Helical" evidence="2">
    <location>
        <begin position="15"/>
        <end position="38"/>
    </location>
</feature>
<dbReference type="RefSeq" id="WP_213434023.1">
    <property type="nucleotide sequence ID" value="NZ_AP024545.1"/>
</dbReference>
<keyword evidence="2" id="KW-0812">Transmembrane</keyword>
<feature type="region of interest" description="Disordered" evidence="1">
    <location>
        <begin position="1255"/>
        <end position="1281"/>
    </location>
</feature>
<feature type="compositionally biased region" description="Basic and acidic residues" evidence="1">
    <location>
        <begin position="1256"/>
        <end position="1268"/>
    </location>
</feature>
<reference evidence="4 5" key="1">
    <citation type="submission" date="2021-03" db="EMBL/GenBank/DDBJ databases">
        <title>Complete Genome Sequences of Two Lysobacter Strains Isolated from Sea Water (Lysobacter caseinilyticus) and Soil (Lysobacter helvus) in South Korea.</title>
        <authorList>
            <person name="Watanabe Y."/>
            <person name="Arakawa K."/>
        </authorList>
    </citation>
    <scope>NUCLEOTIDE SEQUENCE [LARGE SCALE GENOMIC DNA]</scope>
    <source>
        <strain evidence="4 5">KVB24</strain>
    </source>
</reference>
<dbReference type="PANTHER" id="PTHR38690:SF1">
    <property type="entry name" value="PROTEASE"/>
    <property type="match status" value="1"/>
</dbReference>
<sequence length="1281" mass="135420">MPTPLRRRLRHARRFFGYGALVVVVLVALLVGIANQLLPLAERNPQRVAAWLSERAGRPVHFSALDTEWTRRGPVLRLDDLRIGEGASSFLVGDTEMLVSLYAGLLPGRTFTELRLRGLDITVQRDDDGQWSVRGLPGQQQTTEGDPFAALERLGELQVIGGRLHVVAPSLSIDATVPRIDLRLRVEGDRIRSGLRAWMRPNVSPLDATLDFDRKQGDGRAYAGAQKADLAVWAPLLKLMGVQAQAGRGRAAAWATLRDHRVADVTFQAALDAVALQGARIDGMATPPRARFDHVDAFARFRHTGGGDWRFDAPRLRLETQGNRQVLDGLVMGGGRRFGMAAERIDAGPLLQVAALSDRMDAGLRRWVVQSKPNATLEHIEVAGAHGVLRANARISALAFAPVGNSPGLSGLGGSFVADADGFVFDADSSAQMDFWWPAGFGVHHPATLRGKIAGWREGAGWRVGTDALKVTGSDFGVLARGGLWWQGDGTRPWIDIAADLDDSPVTAARGFLVRHLMADATEHWLDTALLSGTVHGGRAIITGDLDEWPFVHDNGLFRADAELVDMQVKFSPEWPAAEHLHGMASFIGNGFNVVGDHAVLQGVQVSKLAAGIAEYGKAELTVQASGASDASKLVALLQHSPLEKDQGETLDNITASGPAAVTFDMLLPMHPGGGKGRTHGTVDLQGAKLRENRWDLAFDDVRGRADYGDGGFAANALQVQHDGAPGTLALRAGTGFVKDASQAFEGELRANLDAKTLVDRAGNLAWLKPYLDGRSAWTIGVALPKNVGAKDAAPSKLSLRSNLVGTTLSLPAPLRKAAGVALATTVDTDLPMGDGEVRVALGNLAALRARTRGTQTGLRVVLGSNRVDDAPPASGLIATGRAASLDAIDWIALAQGDSNNTKKSGDGLALRHIDLRADRLLLLGGVFPDARLQVSPSATGSTVQVAGPALVGTVEVPSSDKGTISGRFDRAYWRAPPKTVATAATSPEEDPNPISPGSIPPLSFDVADLRLNALALGKATIRTHSTGDGLRFDTAQAQSAKHKLALTGEWSGQGKSARSNIGLRIDSQDFGALLDGLGFGGQLAGGAGTANFDAAWPGAPRDFDARLVDGRLALDVKEGRLLEIEPGAGRVLGLLSLAQLPKRMLLDFRDFYSKGLAFDTVSGHVRLVSGIARTDDLSIDGPAAQIHIHGTADLQAQTFDQTVEVLPRAGNLLTVAGAIAGGPVGAAIGAAANAVLKKPLGQLAAKTYRVTGPWKDPKVEVRKREPQGRASASADESTGG</sequence>
<dbReference type="PANTHER" id="PTHR38690">
    <property type="entry name" value="PROTEASE-RELATED"/>
    <property type="match status" value="1"/>
</dbReference>
<organism evidence="4 5">
    <name type="scientific">Noviluteimonas caseinilytica</name>
    <dbReference type="NCBI Taxonomy" id="2675101"/>
    <lineage>
        <taxon>Bacteria</taxon>
        <taxon>Pseudomonadati</taxon>
        <taxon>Pseudomonadota</taxon>
        <taxon>Gammaproteobacteria</taxon>
        <taxon>Lysobacterales</taxon>
        <taxon>Lysobacteraceae</taxon>
        <taxon>Noviluteimonas</taxon>
    </lineage>
</organism>
<evidence type="ECO:0000313" key="5">
    <source>
        <dbReference type="Proteomes" id="UP000681317"/>
    </source>
</evidence>
<proteinExistence type="predicted"/>